<keyword evidence="5 7" id="KW-0450">Lipoyl</keyword>
<dbReference type="EC" id="2.3.1.-" evidence="7"/>
<gene>
    <name evidence="10" type="ORF">SAMN06296427_10745</name>
</gene>
<dbReference type="PANTHER" id="PTHR43178:SF5">
    <property type="entry name" value="LIPOAMIDE ACYLTRANSFERASE COMPONENT OF BRANCHED-CHAIN ALPHA-KETO ACID DEHYDROGENASE COMPLEX, MITOCHONDRIAL"/>
    <property type="match status" value="1"/>
</dbReference>
<evidence type="ECO:0000256" key="5">
    <source>
        <dbReference type="ARBA" id="ARBA00022823"/>
    </source>
</evidence>
<dbReference type="PANTHER" id="PTHR43178">
    <property type="entry name" value="DIHYDROLIPOAMIDE ACETYLTRANSFERASE COMPONENT OF PYRUVATE DEHYDROGENASE COMPLEX"/>
    <property type="match status" value="1"/>
</dbReference>
<dbReference type="InterPro" id="IPR003016">
    <property type="entry name" value="2-oxoA_DH_lipoyl-BS"/>
</dbReference>
<dbReference type="Pfam" id="PF00364">
    <property type="entry name" value="Biotin_lipoyl"/>
    <property type="match status" value="1"/>
</dbReference>
<proteinExistence type="inferred from homology"/>
<dbReference type="InterPro" id="IPR000089">
    <property type="entry name" value="Biotin_lipoyl"/>
</dbReference>
<dbReference type="InterPro" id="IPR011053">
    <property type="entry name" value="Single_hybrid_motif"/>
</dbReference>
<evidence type="ECO:0000259" key="9">
    <source>
        <dbReference type="PROSITE" id="PS51826"/>
    </source>
</evidence>
<evidence type="ECO:0000259" key="8">
    <source>
        <dbReference type="PROSITE" id="PS50968"/>
    </source>
</evidence>
<evidence type="ECO:0000256" key="1">
    <source>
        <dbReference type="ARBA" id="ARBA00001938"/>
    </source>
</evidence>
<dbReference type="CDD" id="cd06849">
    <property type="entry name" value="lipoyl_domain"/>
    <property type="match status" value="1"/>
</dbReference>
<comment type="similarity">
    <text evidence="2 7">Belongs to the 2-oxoacid dehydrogenase family.</text>
</comment>
<dbReference type="Gene3D" id="2.40.50.100">
    <property type="match status" value="1"/>
</dbReference>
<evidence type="ECO:0000256" key="3">
    <source>
        <dbReference type="ARBA" id="ARBA00011484"/>
    </source>
</evidence>
<comment type="cofactor">
    <cofactor evidence="1 7">
        <name>(R)-lipoate</name>
        <dbReference type="ChEBI" id="CHEBI:83088"/>
    </cofactor>
</comment>
<keyword evidence="6 7" id="KW-0012">Acyltransferase</keyword>
<protein>
    <recommendedName>
        <fullName evidence="7">Dihydrolipoamide acetyltransferase component of pyruvate dehydrogenase complex</fullName>
        <ecNumber evidence="7">2.3.1.-</ecNumber>
    </recommendedName>
</protein>
<dbReference type="GO" id="GO:0016407">
    <property type="term" value="F:acetyltransferase activity"/>
    <property type="evidence" value="ECO:0007669"/>
    <property type="project" value="TreeGrafter"/>
</dbReference>
<keyword evidence="4 7" id="KW-0808">Transferase</keyword>
<dbReference type="InterPro" id="IPR004167">
    <property type="entry name" value="PSBD"/>
</dbReference>
<dbReference type="STRING" id="1434700.SAMN06296427_10745"/>
<dbReference type="Gene3D" id="4.10.320.10">
    <property type="entry name" value="E3-binding domain"/>
    <property type="match status" value="1"/>
</dbReference>
<keyword evidence="11" id="KW-1185">Reference proteome</keyword>
<dbReference type="Proteomes" id="UP000192393">
    <property type="component" value="Unassembled WGS sequence"/>
</dbReference>
<dbReference type="InterPro" id="IPR023213">
    <property type="entry name" value="CAT-like_dom_sf"/>
</dbReference>
<dbReference type="SUPFAM" id="SSF52777">
    <property type="entry name" value="CoA-dependent acyltransferases"/>
    <property type="match status" value="1"/>
</dbReference>
<dbReference type="SUPFAM" id="SSF51230">
    <property type="entry name" value="Single hybrid motif"/>
    <property type="match status" value="1"/>
</dbReference>
<organism evidence="10 11">
    <name type="scientific">Moheibacter sediminis</name>
    <dbReference type="NCBI Taxonomy" id="1434700"/>
    <lineage>
        <taxon>Bacteria</taxon>
        <taxon>Pseudomonadati</taxon>
        <taxon>Bacteroidota</taxon>
        <taxon>Flavobacteriia</taxon>
        <taxon>Flavobacteriales</taxon>
        <taxon>Weeksellaceae</taxon>
        <taxon>Moheibacter</taxon>
    </lineage>
</organism>
<evidence type="ECO:0000256" key="7">
    <source>
        <dbReference type="RuleBase" id="RU003423"/>
    </source>
</evidence>
<dbReference type="EMBL" id="FWXS01000007">
    <property type="protein sequence ID" value="SMC75122.1"/>
    <property type="molecule type" value="Genomic_DNA"/>
</dbReference>
<dbReference type="PROSITE" id="PS51826">
    <property type="entry name" value="PSBD"/>
    <property type="match status" value="1"/>
</dbReference>
<dbReference type="InterPro" id="IPR036625">
    <property type="entry name" value="E3-bd_dom_sf"/>
</dbReference>
<dbReference type="OrthoDB" id="9805770at2"/>
<evidence type="ECO:0000256" key="6">
    <source>
        <dbReference type="ARBA" id="ARBA00023315"/>
    </source>
</evidence>
<dbReference type="SUPFAM" id="SSF47005">
    <property type="entry name" value="Peripheral subunit-binding domain of 2-oxo acid dehydrogenase complex"/>
    <property type="match status" value="1"/>
</dbReference>
<evidence type="ECO:0000313" key="10">
    <source>
        <dbReference type="EMBL" id="SMC75122.1"/>
    </source>
</evidence>
<dbReference type="Gene3D" id="3.30.559.10">
    <property type="entry name" value="Chloramphenicol acetyltransferase-like domain"/>
    <property type="match status" value="1"/>
</dbReference>
<evidence type="ECO:0000256" key="4">
    <source>
        <dbReference type="ARBA" id="ARBA00022679"/>
    </source>
</evidence>
<dbReference type="InterPro" id="IPR050743">
    <property type="entry name" value="2-oxoacid_DH_E2_comp"/>
</dbReference>
<dbReference type="PROSITE" id="PS50968">
    <property type="entry name" value="BIOTINYL_LIPOYL"/>
    <property type="match status" value="1"/>
</dbReference>
<dbReference type="PROSITE" id="PS00189">
    <property type="entry name" value="LIPOYL"/>
    <property type="match status" value="1"/>
</dbReference>
<evidence type="ECO:0000313" key="11">
    <source>
        <dbReference type="Proteomes" id="UP000192393"/>
    </source>
</evidence>
<dbReference type="GO" id="GO:0005737">
    <property type="term" value="C:cytoplasm"/>
    <property type="evidence" value="ECO:0007669"/>
    <property type="project" value="TreeGrafter"/>
</dbReference>
<dbReference type="Pfam" id="PF02817">
    <property type="entry name" value="E3_binding"/>
    <property type="match status" value="1"/>
</dbReference>
<comment type="subunit">
    <text evidence="3">Forms a 24-polypeptide structural core with octahedral symmetry.</text>
</comment>
<dbReference type="InterPro" id="IPR001078">
    <property type="entry name" value="2-oxoacid_DH_actylTfrase"/>
</dbReference>
<dbReference type="GO" id="GO:0031405">
    <property type="term" value="F:lipoic acid binding"/>
    <property type="evidence" value="ECO:0007669"/>
    <property type="project" value="TreeGrafter"/>
</dbReference>
<sequence>MKEIQILLPKMGESVMEATITDWLKNPGDKVAKDELFVTIGTDKVDSDLPSEYEGILKEILVKIGEEAKVGSPIAIFEVDENTVVHAEMVESTEKVSTNSDVKTELISTKSIDGKSFLSPVVRKIAAESKLEIEDLKQIQPTGENGRIRKVDILNYLNKDSKPVQQKVSTKLNLNIKPEDKVETLPRIRQIAAEHLQTSYQIIPHVTTFSEVNVTNLVNHREKIKDEFQKENGLKVTYTHFIMKAVIETLVEFPKFNAWMNEDELILKNDINLGFATALPDGNLIVPNVKKVNDLDLKAIIENVNLIGNNAKSNKLKSTDIQDTTFTVSNTGIFGSLMGTPIISRPQVAVLALGEIRSGAGVVVVDGKEELAVCKIMMLSLSYDHRVIDGALASQFLSALKKRLENI</sequence>
<feature type="domain" description="Peripheral subunit-binding (PSBD)" evidence="9">
    <location>
        <begin position="117"/>
        <end position="157"/>
    </location>
</feature>
<reference evidence="10 11" key="1">
    <citation type="submission" date="2017-04" db="EMBL/GenBank/DDBJ databases">
        <authorList>
            <person name="Afonso C.L."/>
            <person name="Miller P.J."/>
            <person name="Scott M.A."/>
            <person name="Spackman E."/>
            <person name="Goraichik I."/>
            <person name="Dimitrov K.M."/>
            <person name="Suarez D.L."/>
            <person name="Swayne D.E."/>
        </authorList>
    </citation>
    <scope>NUCLEOTIDE SEQUENCE [LARGE SCALE GENOMIC DNA]</scope>
    <source>
        <strain evidence="10 11">CGMCC 1.12708</strain>
    </source>
</reference>
<name>A0A1W2BR93_9FLAO</name>
<dbReference type="Pfam" id="PF00198">
    <property type="entry name" value="2-oxoacid_dh"/>
    <property type="match status" value="1"/>
</dbReference>
<accession>A0A1W2BR93</accession>
<dbReference type="RefSeq" id="WP_084017733.1">
    <property type="nucleotide sequence ID" value="NZ_FWXS01000007.1"/>
</dbReference>
<feature type="domain" description="Lipoyl-binding" evidence="8">
    <location>
        <begin position="3"/>
        <end position="78"/>
    </location>
</feature>
<evidence type="ECO:0000256" key="2">
    <source>
        <dbReference type="ARBA" id="ARBA00007317"/>
    </source>
</evidence>
<dbReference type="AlphaFoldDB" id="A0A1W2BR93"/>